<accession>A0A7Y5APP8</accession>
<dbReference type="EMBL" id="JABSOD010000003">
    <property type="protein sequence ID" value="NRQ41829.1"/>
    <property type="molecule type" value="Genomic_DNA"/>
</dbReference>
<organism evidence="1 2">
    <name type="scientific">Rheinheimera lutimaris</name>
    <dbReference type="NCBI Taxonomy" id="2740584"/>
    <lineage>
        <taxon>Bacteria</taxon>
        <taxon>Pseudomonadati</taxon>
        <taxon>Pseudomonadota</taxon>
        <taxon>Gammaproteobacteria</taxon>
        <taxon>Chromatiales</taxon>
        <taxon>Chromatiaceae</taxon>
        <taxon>Rheinheimera</taxon>
    </lineage>
</organism>
<comment type="caution">
    <text evidence="1">The sequence shown here is derived from an EMBL/GenBank/DDBJ whole genome shotgun (WGS) entry which is preliminary data.</text>
</comment>
<dbReference type="Proteomes" id="UP000523161">
    <property type="component" value="Unassembled WGS sequence"/>
</dbReference>
<dbReference type="InterPro" id="IPR045617">
    <property type="entry name" value="DUF6445"/>
</dbReference>
<name>A0A7Y5APP8_9GAMM</name>
<dbReference type="RefSeq" id="WP_173500074.1">
    <property type="nucleotide sequence ID" value="NZ_JABSOD010000003.1"/>
</dbReference>
<evidence type="ECO:0000313" key="1">
    <source>
        <dbReference type="EMBL" id="NRQ41829.1"/>
    </source>
</evidence>
<keyword evidence="2" id="KW-1185">Reference proteome</keyword>
<sequence length="236" mass="25943">MLSPNPAMQLTVQHPGNEQSPLLIVDNFLAKPELLLADACQQRFVANSPYYPGVRAPAPQAYQQALLQSLTPVLQEVFTLPAGSLQFSICHYSLVTTPPEQLKLLQRIPHFDTTERHALAAVHYLFHGEQGGTAFYRHRKTGFETIDNNRTATYFCAMEAENGGPNIPGPDAGYINGDTPLFTRIAEAEGVFNRLIIYRRHALHSGSIPPHASLSANPATGRLTISSFIDLQPEQG</sequence>
<reference evidence="1 2" key="1">
    <citation type="submission" date="2020-06" db="EMBL/GenBank/DDBJ databases">
        <title>Rheinheimera sp. nov., a marine bacterium isolated from coastal.</title>
        <authorList>
            <person name="Yu Q."/>
            <person name="Qi Y."/>
            <person name="Pu J."/>
        </authorList>
    </citation>
    <scope>NUCLEOTIDE SEQUENCE [LARGE SCALE GENOMIC DNA]</scope>
    <source>
        <strain evidence="1 2">YQF-2</strain>
    </source>
</reference>
<proteinExistence type="predicted"/>
<gene>
    <name evidence="1" type="ORF">HRH59_04485</name>
</gene>
<evidence type="ECO:0000313" key="2">
    <source>
        <dbReference type="Proteomes" id="UP000523161"/>
    </source>
</evidence>
<dbReference type="AlphaFoldDB" id="A0A7Y5APP8"/>
<protein>
    <submittedName>
        <fullName evidence="1">Uncharacterized protein</fullName>
    </submittedName>
</protein>
<dbReference type="Pfam" id="PF20043">
    <property type="entry name" value="DUF6445"/>
    <property type="match status" value="1"/>
</dbReference>